<feature type="chain" id="PRO_5001979656" description="Antigenic cell wall galactomannoprotein" evidence="1">
    <location>
        <begin position="27"/>
        <end position="167"/>
    </location>
</feature>
<evidence type="ECO:0008006" key="4">
    <source>
        <dbReference type="Google" id="ProtNLM"/>
    </source>
</evidence>
<sequence length="167" mass="17686">MKFSLVPLTALLAAANAANYIPSAIADITTGTVALNQTVANWFGGPLGLLPIVAKNNELLDAIHDGTDKVTASDPLDFQGAIDVATSAVALQTDVKDTIDTIIRTKHKFDIYLIVSPIIKSNLKKQKAATADFSKALISKIPVDLRPVAEGLIGEINAQFDRGISAY</sequence>
<dbReference type="Proteomes" id="UP000039046">
    <property type="component" value="Unassembled WGS sequence"/>
</dbReference>
<dbReference type="Gene3D" id="1.20.1280.140">
    <property type="match status" value="1"/>
</dbReference>
<dbReference type="OrthoDB" id="2422134at2759"/>
<dbReference type="EMBL" id="CDHN01000006">
    <property type="protein sequence ID" value="CEJ93754.1"/>
    <property type="molecule type" value="Genomic_DNA"/>
</dbReference>
<feature type="signal peptide" evidence="1">
    <location>
        <begin position="1"/>
        <end position="26"/>
    </location>
</feature>
<dbReference type="PANTHER" id="PTHR38123:SF6">
    <property type="entry name" value="CELL WALL SERINE-THREONINE-RICH GALACTOMANNOPROTEIN MP1 (AFU_ORTHOLOGUE AFUA_4G03240)"/>
    <property type="match status" value="1"/>
</dbReference>
<evidence type="ECO:0000256" key="1">
    <source>
        <dbReference type="SAM" id="SignalP"/>
    </source>
</evidence>
<evidence type="ECO:0000313" key="3">
    <source>
        <dbReference type="Proteomes" id="UP000039046"/>
    </source>
</evidence>
<dbReference type="InterPro" id="IPR021054">
    <property type="entry name" value="Cell_wall_mannoprotein_1"/>
</dbReference>
<dbReference type="HOGENOM" id="CLU_091392_0_1_1"/>
<evidence type="ECO:0000313" key="2">
    <source>
        <dbReference type="EMBL" id="CEJ93754.1"/>
    </source>
</evidence>
<dbReference type="Pfam" id="PF12296">
    <property type="entry name" value="HsbA"/>
    <property type="match status" value="1"/>
</dbReference>
<keyword evidence="3" id="KW-1185">Reference proteome</keyword>
<dbReference type="GO" id="GO:0005576">
    <property type="term" value="C:extracellular region"/>
    <property type="evidence" value="ECO:0007669"/>
    <property type="project" value="TreeGrafter"/>
</dbReference>
<accession>A0A0A1TG42</accession>
<dbReference type="PANTHER" id="PTHR38123">
    <property type="entry name" value="CELL WALL SERINE-THREONINE-RICH GALACTOMANNOPROTEIN MP1 (AFU_ORTHOLOGUE AFUA_4G03240)"/>
    <property type="match status" value="1"/>
</dbReference>
<dbReference type="AlphaFoldDB" id="A0A0A1TG42"/>
<reference evidence="2 3" key="1">
    <citation type="journal article" date="2015" name="Genome Announc.">
        <title>Draft Genome Sequence and Gene Annotation of the Entomopathogenic Fungus Verticillium hemipterigenum.</title>
        <authorList>
            <person name="Horn F."/>
            <person name="Habel A."/>
            <person name="Scharf D.H."/>
            <person name="Dworschak J."/>
            <person name="Brakhage A.A."/>
            <person name="Guthke R."/>
            <person name="Hertweck C."/>
            <person name="Linde J."/>
        </authorList>
    </citation>
    <scope>NUCLEOTIDE SEQUENCE [LARGE SCALE GENOMIC DNA]</scope>
</reference>
<protein>
    <recommendedName>
        <fullName evidence="4">Antigenic cell wall galactomannoprotein</fullName>
    </recommendedName>
</protein>
<organism evidence="2 3">
    <name type="scientific">[Torrubiella] hemipterigena</name>
    <dbReference type="NCBI Taxonomy" id="1531966"/>
    <lineage>
        <taxon>Eukaryota</taxon>
        <taxon>Fungi</taxon>
        <taxon>Dikarya</taxon>
        <taxon>Ascomycota</taxon>
        <taxon>Pezizomycotina</taxon>
        <taxon>Sordariomycetes</taxon>
        <taxon>Hypocreomycetidae</taxon>
        <taxon>Hypocreales</taxon>
        <taxon>Clavicipitaceae</taxon>
        <taxon>Clavicipitaceae incertae sedis</taxon>
        <taxon>'Torrubiella' clade</taxon>
    </lineage>
</organism>
<keyword evidence="1" id="KW-0732">Signal</keyword>
<gene>
    <name evidence="2" type="ORF">VHEMI09324</name>
</gene>
<name>A0A0A1TG42_9HYPO</name>
<proteinExistence type="predicted"/>